<evidence type="ECO:0008006" key="7">
    <source>
        <dbReference type="Google" id="ProtNLM"/>
    </source>
</evidence>
<dbReference type="AlphaFoldDB" id="A0A5A8E420"/>
<evidence type="ECO:0000313" key="4">
    <source>
        <dbReference type="Proteomes" id="UP000323011"/>
    </source>
</evidence>
<gene>
    <name evidence="3" type="ORF">FNF28_01113</name>
    <name evidence="1" type="ORF">FNF29_03249</name>
    <name evidence="2" type="ORF">FNF31_03986</name>
</gene>
<dbReference type="InterPro" id="IPR047155">
    <property type="entry name" value="COMMD4/6/7/8"/>
</dbReference>
<sequence length="271" mass="29018">MRFKFCGDRDVPDWVVAEISVLSKISCVRMKLICKQVINELLGGEVGFAKVQRLIPRDKGFTPADTRAALAAMNFLLRSASVNAVSDEVLNRELQQLGLPKENSDGISRPFRNNRDLLVEYLAKSSLTLPTLASSDWRVDAVLASSELPVSEPSSCPLPSVTMRIATSHRLTEAQPLPPAKAAVLSNPARYAAERKAESALQAALDAHADVRAAAESVRAKTAAACGQSLPQVSFTMHADKYLALTAELRAALAELNSLLPASGADADADP</sequence>
<evidence type="ECO:0000313" key="6">
    <source>
        <dbReference type="Proteomes" id="UP000325113"/>
    </source>
</evidence>
<dbReference type="EMBL" id="VLTL01000010">
    <property type="protein sequence ID" value="KAA0170840.1"/>
    <property type="molecule type" value="Genomic_DNA"/>
</dbReference>
<dbReference type="Proteomes" id="UP000323011">
    <property type="component" value="Unassembled WGS sequence"/>
</dbReference>
<keyword evidence="4" id="KW-1185">Reference proteome</keyword>
<comment type="caution">
    <text evidence="3">The sequence shown here is derived from an EMBL/GenBank/DDBJ whole genome shotgun (WGS) entry which is preliminary data.</text>
</comment>
<organism evidence="3 5">
    <name type="scientific">Cafeteria roenbergensis</name>
    <name type="common">Marine flagellate</name>
    <dbReference type="NCBI Taxonomy" id="33653"/>
    <lineage>
        <taxon>Eukaryota</taxon>
        <taxon>Sar</taxon>
        <taxon>Stramenopiles</taxon>
        <taxon>Bigyra</taxon>
        <taxon>Opalozoa</taxon>
        <taxon>Bicosoecida</taxon>
        <taxon>Cafeteriaceae</taxon>
        <taxon>Cafeteria</taxon>
    </lineage>
</organism>
<name>A0A5A8E420_CAFRO</name>
<dbReference type="Proteomes" id="UP000325113">
    <property type="component" value="Unassembled WGS sequence"/>
</dbReference>
<dbReference type="EMBL" id="VLTM01000038">
    <property type="protein sequence ID" value="KAA0161145.1"/>
    <property type="molecule type" value="Genomic_DNA"/>
</dbReference>
<evidence type="ECO:0000313" key="3">
    <source>
        <dbReference type="EMBL" id="KAA0170840.1"/>
    </source>
</evidence>
<dbReference type="EMBL" id="VLTN01000016">
    <property type="protein sequence ID" value="KAA0153432.1"/>
    <property type="molecule type" value="Genomic_DNA"/>
</dbReference>
<evidence type="ECO:0000313" key="2">
    <source>
        <dbReference type="EMBL" id="KAA0161145.1"/>
    </source>
</evidence>
<evidence type="ECO:0000313" key="5">
    <source>
        <dbReference type="Proteomes" id="UP000324907"/>
    </source>
</evidence>
<dbReference type="Proteomes" id="UP000324907">
    <property type="component" value="Unassembled WGS sequence"/>
</dbReference>
<dbReference type="Pfam" id="PF21672">
    <property type="entry name" value="COMM_HN"/>
    <property type="match status" value="1"/>
</dbReference>
<protein>
    <recommendedName>
        <fullName evidence="7">COMM domain-containing protein</fullName>
    </recommendedName>
</protein>
<dbReference type="PANTHER" id="PTHR16231:SF4">
    <property type="entry name" value="COMM DOMAIN-CONTAINING PROTEIN 4"/>
    <property type="match status" value="1"/>
</dbReference>
<reference evidence="4 5" key="1">
    <citation type="submission" date="2019-07" db="EMBL/GenBank/DDBJ databases">
        <title>Genomes of Cafeteria roenbergensis.</title>
        <authorList>
            <person name="Fischer M.G."/>
            <person name="Hackl T."/>
            <person name="Roman M."/>
        </authorList>
    </citation>
    <scope>NUCLEOTIDE SEQUENCE [LARGE SCALE GENOMIC DNA]</scope>
    <source>
        <strain evidence="1 4">BVI</strain>
        <strain evidence="2 6">Cflag</strain>
        <strain evidence="3 5">RCC970-E3</strain>
    </source>
</reference>
<proteinExistence type="predicted"/>
<evidence type="ECO:0000313" key="1">
    <source>
        <dbReference type="EMBL" id="KAA0153432.1"/>
    </source>
</evidence>
<dbReference type="PANTHER" id="PTHR16231">
    <property type="entry name" value="COMM DOMAIN-CONTAINING PROTEIN 4-8 FAMILY MEMBER"/>
    <property type="match status" value="1"/>
</dbReference>
<accession>A0A5A8E420</accession>